<dbReference type="AlphaFoldDB" id="A0AAV8WDI4"/>
<reference evidence="1 2" key="1">
    <citation type="journal article" date="2023" name="Insect Mol. Biol.">
        <title>Genome sequencing provides insights into the evolution of gene families encoding plant cell wall-degrading enzymes in longhorned beetles.</title>
        <authorList>
            <person name="Shin N.R."/>
            <person name="Okamura Y."/>
            <person name="Kirsch R."/>
            <person name="Pauchet Y."/>
        </authorList>
    </citation>
    <scope>NUCLEOTIDE SEQUENCE [LARGE SCALE GENOMIC DNA]</scope>
    <source>
        <strain evidence="1">EAD_L_NR</strain>
    </source>
</reference>
<evidence type="ECO:0000313" key="1">
    <source>
        <dbReference type="EMBL" id="KAJ8924110.1"/>
    </source>
</evidence>
<protein>
    <submittedName>
        <fullName evidence="1">Uncharacterized protein</fullName>
    </submittedName>
</protein>
<name>A0AAV8WDI4_9CUCU</name>
<dbReference type="EMBL" id="JANEYG010000003">
    <property type="protein sequence ID" value="KAJ8924110.1"/>
    <property type="molecule type" value="Genomic_DNA"/>
</dbReference>
<dbReference type="Proteomes" id="UP001159042">
    <property type="component" value="Unassembled WGS sequence"/>
</dbReference>
<comment type="caution">
    <text evidence="1">The sequence shown here is derived from an EMBL/GenBank/DDBJ whole genome shotgun (WGS) entry which is preliminary data.</text>
</comment>
<sequence length="158" mass="17842">TSQSNDTAYVPPGNTQYPFGDEKQFNVHALDEDTNQIHCVEQKDIKELEGSCPLKQSTEEIADPYIACPGYDTFPPPQEAIYSSNEKPAPEVLCKKCDLRLTVDNQAVVVECFQCYDIPSSDRQANRTERNILYKVQYVAVANYTSVEVTGWENFFEG</sequence>
<accession>A0AAV8WDI4</accession>
<evidence type="ECO:0000313" key="2">
    <source>
        <dbReference type="Proteomes" id="UP001159042"/>
    </source>
</evidence>
<feature type="non-terminal residue" evidence="1">
    <location>
        <position position="1"/>
    </location>
</feature>
<keyword evidence="2" id="KW-1185">Reference proteome</keyword>
<organism evidence="1 2">
    <name type="scientific">Exocentrus adspersus</name>
    <dbReference type="NCBI Taxonomy" id="1586481"/>
    <lineage>
        <taxon>Eukaryota</taxon>
        <taxon>Metazoa</taxon>
        <taxon>Ecdysozoa</taxon>
        <taxon>Arthropoda</taxon>
        <taxon>Hexapoda</taxon>
        <taxon>Insecta</taxon>
        <taxon>Pterygota</taxon>
        <taxon>Neoptera</taxon>
        <taxon>Endopterygota</taxon>
        <taxon>Coleoptera</taxon>
        <taxon>Polyphaga</taxon>
        <taxon>Cucujiformia</taxon>
        <taxon>Chrysomeloidea</taxon>
        <taxon>Cerambycidae</taxon>
        <taxon>Lamiinae</taxon>
        <taxon>Acanthocinini</taxon>
        <taxon>Exocentrus</taxon>
    </lineage>
</organism>
<gene>
    <name evidence="1" type="ORF">NQ315_006892</name>
</gene>
<proteinExistence type="predicted"/>